<evidence type="ECO:0000313" key="2">
    <source>
        <dbReference type="Proteomes" id="UP000749010"/>
    </source>
</evidence>
<reference evidence="1 2" key="1">
    <citation type="submission" date="2019-03" db="EMBL/GenBank/DDBJ databases">
        <title>Metabolic reconstructions from genomes of highly enriched 'Candidatus Accumulibacter' and 'Candidatus Competibacter' bioreactor populations.</title>
        <authorList>
            <person name="Annavajhala M.K."/>
            <person name="Welles L."/>
            <person name="Abbas B."/>
            <person name="Sorokin D."/>
            <person name="Park H."/>
            <person name="Van Loosdrecht M."/>
            <person name="Chandran K."/>
        </authorList>
    </citation>
    <scope>NUCLEOTIDE SEQUENCE [LARGE SCALE GENOMIC DNA]</scope>
    <source>
        <strain evidence="1 2">SBR_S</strain>
    </source>
</reference>
<accession>A0ABX1TZP4</accession>
<keyword evidence="2" id="KW-1185">Reference proteome</keyword>
<name>A0ABX1TZP4_9PROT</name>
<sequence>MAVVHEGELVFPAAGSAAQAELMLDDRSSEIAIYFPVEIEIRTVELDSARMRHIAEDVLHDMARTLAAKI</sequence>
<dbReference type="RefSeq" id="WP_169068200.1">
    <property type="nucleotide sequence ID" value="NZ_SPMY01000068.1"/>
</dbReference>
<gene>
    <name evidence="1" type="ORF">E4Q23_19435</name>
</gene>
<organism evidence="1 2">
    <name type="scientific">Candidatus Accumulibacter phosphatis</name>
    <dbReference type="NCBI Taxonomy" id="327160"/>
    <lineage>
        <taxon>Bacteria</taxon>
        <taxon>Pseudomonadati</taxon>
        <taxon>Pseudomonadota</taxon>
        <taxon>Betaproteobacteria</taxon>
        <taxon>Candidatus Accumulibacter</taxon>
    </lineage>
</organism>
<comment type="caution">
    <text evidence="1">The sequence shown here is derived from an EMBL/GenBank/DDBJ whole genome shotgun (WGS) entry which is preliminary data.</text>
</comment>
<evidence type="ECO:0000313" key="1">
    <source>
        <dbReference type="EMBL" id="NMQ29747.1"/>
    </source>
</evidence>
<protein>
    <submittedName>
        <fullName evidence="1">Uncharacterized protein</fullName>
    </submittedName>
</protein>
<dbReference type="EMBL" id="SPMY01000068">
    <property type="protein sequence ID" value="NMQ29747.1"/>
    <property type="molecule type" value="Genomic_DNA"/>
</dbReference>
<dbReference type="Proteomes" id="UP000749010">
    <property type="component" value="Unassembled WGS sequence"/>
</dbReference>
<proteinExistence type="predicted"/>